<proteinExistence type="inferred from homology"/>
<dbReference type="RefSeq" id="XP_020860706.1">
    <property type="nucleotide sequence ID" value="XM_021005047.1"/>
</dbReference>
<dbReference type="CTD" id="995"/>
<comment type="function">
    <text evidence="7">Functions as a dosage-dependent inducer in mitotic control. Tyrosine protein phosphatase required for progression of the cell cycle. When phosphorylated, highly effective in activating G2 cells into prophase. Directly dephosphorylates CDK1 and activates its kinase activity.</text>
</comment>
<evidence type="ECO:0000256" key="7">
    <source>
        <dbReference type="ARBA" id="ARBA00046004"/>
    </source>
</evidence>
<keyword evidence="6 9" id="KW-0131">Cell cycle</keyword>
<evidence type="ECO:0000256" key="10">
    <source>
        <dbReference type="SAM" id="MobiDB-lite"/>
    </source>
</evidence>
<keyword evidence="4 9" id="KW-0378">Hydrolase</keyword>
<name>A0A6P5LXA3_PHACI</name>
<evidence type="ECO:0000313" key="14">
    <source>
        <dbReference type="RefSeq" id="XP_020860707.1"/>
    </source>
</evidence>
<dbReference type="InterPro" id="IPR001763">
    <property type="entry name" value="Rhodanese-like_dom"/>
</dbReference>
<accession>A0A6P5LXA3</accession>
<keyword evidence="3 9" id="KW-0498">Mitosis</keyword>
<dbReference type="InterPro" id="IPR036873">
    <property type="entry name" value="Rhodanese-like_dom_sf"/>
</dbReference>
<evidence type="ECO:0000256" key="4">
    <source>
        <dbReference type="ARBA" id="ARBA00022801"/>
    </source>
</evidence>
<dbReference type="GeneTree" id="ENSGT00940000161460"/>
<dbReference type="PRINTS" id="PR00716">
    <property type="entry name" value="MPIPHPHTASE"/>
</dbReference>
<feature type="region of interest" description="Disordered" evidence="10">
    <location>
        <begin position="129"/>
        <end position="148"/>
    </location>
</feature>
<evidence type="ECO:0000259" key="11">
    <source>
        <dbReference type="PROSITE" id="PS50206"/>
    </source>
</evidence>
<dbReference type="KEGG" id="pcw:110220848"/>
<comment type="catalytic activity">
    <reaction evidence="8">
        <text>O-phospho-L-tyrosyl-[protein] + H2O = L-tyrosyl-[protein] + phosphate</text>
        <dbReference type="Rhea" id="RHEA:10684"/>
        <dbReference type="Rhea" id="RHEA-COMP:10136"/>
        <dbReference type="Rhea" id="RHEA-COMP:20101"/>
        <dbReference type="ChEBI" id="CHEBI:15377"/>
        <dbReference type="ChEBI" id="CHEBI:43474"/>
        <dbReference type="ChEBI" id="CHEBI:46858"/>
        <dbReference type="ChEBI" id="CHEBI:61978"/>
        <dbReference type="EC" id="3.1.3.48"/>
    </reaction>
    <physiologicalReaction direction="left-to-right" evidence="8">
        <dbReference type="Rhea" id="RHEA:10685"/>
    </physiologicalReaction>
</comment>
<organism evidence="12 13">
    <name type="scientific">Phascolarctos cinereus</name>
    <name type="common">Koala</name>
    <dbReference type="NCBI Taxonomy" id="38626"/>
    <lineage>
        <taxon>Eukaryota</taxon>
        <taxon>Metazoa</taxon>
        <taxon>Chordata</taxon>
        <taxon>Craniata</taxon>
        <taxon>Vertebrata</taxon>
        <taxon>Euteleostomi</taxon>
        <taxon>Mammalia</taxon>
        <taxon>Metatheria</taxon>
        <taxon>Diprotodontia</taxon>
        <taxon>Phascolarctidae</taxon>
        <taxon>Phascolarctos</taxon>
    </lineage>
</organism>
<gene>
    <name evidence="13 14" type="primary">CDC25C</name>
</gene>
<dbReference type="GO" id="GO:0005829">
    <property type="term" value="C:cytosol"/>
    <property type="evidence" value="ECO:0007669"/>
    <property type="project" value="Ensembl"/>
</dbReference>
<dbReference type="PROSITE" id="PS50206">
    <property type="entry name" value="RHODANESE_3"/>
    <property type="match status" value="1"/>
</dbReference>
<dbReference type="GO" id="GO:0010971">
    <property type="term" value="P:positive regulation of G2/M transition of mitotic cell cycle"/>
    <property type="evidence" value="ECO:0007669"/>
    <property type="project" value="TreeGrafter"/>
</dbReference>
<dbReference type="GO" id="GO:0120283">
    <property type="term" value="F:protein serine/threonine kinase binding"/>
    <property type="evidence" value="ECO:0007669"/>
    <property type="project" value="Ensembl"/>
</dbReference>
<evidence type="ECO:0000256" key="1">
    <source>
        <dbReference type="ARBA" id="ARBA00011065"/>
    </source>
</evidence>
<dbReference type="Pfam" id="PF00581">
    <property type="entry name" value="Rhodanese"/>
    <property type="match status" value="1"/>
</dbReference>
<keyword evidence="12" id="KW-1185">Reference proteome</keyword>
<dbReference type="GO" id="GO:0000086">
    <property type="term" value="P:G2/M transition of mitotic cell cycle"/>
    <property type="evidence" value="ECO:0007669"/>
    <property type="project" value="Ensembl"/>
</dbReference>
<evidence type="ECO:0000256" key="3">
    <source>
        <dbReference type="ARBA" id="ARBA00022776"/>
    </source>
</evidence>
<dbReference type="AlphaFoldDB" id="A0A6P5LXA3"/>
<dbReference type="PANTHER" id="PTHR10828">
    <property type="entry name" value="M-PHASE INDUCER PHOSPHATASE DUAL SPECIFICITY PHOSPHATASE CDC25"/>
    <property type="match status" value="1"/>
</dbReference>
<dbReference type="GO" id="GO:0004725">
    <property type="term" value="F:protein tyrosine phosphatase activity"/>
    <property type="evidence" value="ECO:0007669"/>
    <property type="project" value="UniProtKB-UniRule"/>
</dbReference>
<evidence type="ECO:0000256" key="6">
    <source>
        <dbReference type="ARBA" id="ARBA00023306"/>
    </source>
</evidence>
<sequence length="444" mass="50388">MSGTPFRSCFRSNCREKLNLLLEKDASFSFCSEFPKTPSSKLLVDSGNLSSVTGATPKRYLDLSNVSIEETAAIQLTISPDLDETGNLDSLGPQEVQPAEMDHPQHIRKCMPAQMLCSTPSVLGSFCQKTSATGSSSSDKENENSFLEYPTQLTLRSLRLQERSKRPLLSPLPLLDNRNSVEEKMNDLGSPITRILLHQDGEEGCAGETSLELMEVFLEEQEAKESDLKKTISLCDVNALHILGENSDQRQLIGDFTKVYVLPTVTGKHQDLKYINPETVAALLWGQLQDLIEKFYVIDCRYPYEYQGGHIQGALNLHSQEELHNFFLKKPFVPSSAQRRIVIVFHCEFSSERGPQMCRYLREEDRALNKYPALYYPELYILKGGYRDFFLEYVELCEPQSYCPMHHQDHKAELLKCRSQSKACTEERQLREQIACLMKDGNSG</sequence>
<dbReference type="Proteomes" id="UP000515140">
    <property type="component" value="Unplaced"/>
</dbReference>
<evidence type="ECO:0000313" key="12">
    <source>
        <dbReference type="Proteomes" id="UP000515140"/>
    </source>
</evidence>
<evidence type="ECO:0000256" key="9">
    <source>
        <dbReference type="RuleBase" id="RU368028"/>
    </source>
</evidence>
<dbReference type="RefSeq" id="XP_020860707.1">
    <property type="nucleotide sequence ID" value="XM_021005048.1"/>
</dbReference>
<keyword evidence="2 9" id="KW-0132">Cell division</keyword>
<dbReference type="SMART" id="SM00450">
    <property type="entry name" value="RHOD"/>
    <property type="match status" value="1"/>
</dbReference>
<dbReference type="EC" id="3.1.3.48" evidence="9"/>
<feature type="domain" description="Rhodanese" evidence="11">
    <location>
        <begin position="291"/>
        <end position="398"/>
    </location>
</feature>
<reference evidence="13 14" key="1">
    <citation type="submission" date="2025-04" db="UniProtKB">
        <authorList>
            <consortium name="RefSeq"/>
        </authorList>
    </citation>
    <scope>IDENTIFICATION</scope>
    <source>
        <tissue evidence="13 14">Spleen</tissue>
    </source>
</reference>
<protein>
    <recommendedName>
        <fullName evidence="9">M-phase inducer phosphatase</fullName>
        <ecNumber evidence="9">3.1.3.48</ecNumber>
    </recommendedName>
</protein>
<dbReference type="GO" id="GO:0005758">
    <property type="term" value="C:mitochondrial intermembrane space"/>
    <property type="evidence" value="ECO:0007669"/>
    <property type="project" value="Ensembl"/>
</dbReference>
<dbReference type="GeneID" id="110220848"/>
<dbReference type="Gene3D" id="3.40.250.10">
    <property type="entry name" value="Rhodanese-like domain"/>
    <property type="match status" value="1"/>
</dbReference>
<evidence type="ECO:0000256" key="8">
    <source>
        <dbReference type="ARBA" id="ARBA00051341"/>
    </source>
</evidence>
<dbReference type="GO" id="GO:0110032">
    <property type="term" value="P:positive regulation of G2/MI transition of meiotic cell cycle"/>
    <property type="evidence" value="ECO:0007669"/>
    <property type="project" value="TreeGrafter"/>
</dbReference>
<evidence type="ECO:0000256" key="5">
    <source>
        <dbReference type="ARBA" id="ARBA00022912"/>
    </source>
</evidence>
<comment type="similarity">
    <text evidence="1 9">Belongs to the MPI phosphatase family.</text>
</comment>
<dbReference type="PANTHER" id="PTHR10828:SF64">
    <property type="entry name" value="M-PHASE INDUCER PHOSPHATASE 3"/>
    <property type="match status" value="1"/>
</dbReference>
<dbReference type="GO" id="GO:0050699">
    <property type="term" value="F:WW domain binding"/>
    <property type="evidence" value="ECO:0007669"/>
    <property type="project" value="Ensembl"/>
</dbReference>
<dbReference type="SUPFAM" id="SSF52821">
    <property type="entry name" value="Rhodanese/Cell cycle control phosphatase"/>
    <property type="match status" value="1"/>
</dbReference>
<keyword evidence="5 9" id="KW-0904">Protein phosphatase</keyword>
<dbReference type="InterPro" id="IPR000751">
    <property type="entry name" value="MPI_Phosphatase"/>
</dbReference>
<dbReference type="GO" id="GO:0051301">
    <property type="term" value="P:cell division"/>
    <property type="evidence" value="ECO:0007669"/>
    <property type="project" value="UniProtKB-UniRule"/>
</dbReference>
<evidence type="ECO:0000256" key="2">
    <source>
        <dbReference type="ARBA" id="ARBA00022618"/>
    </source>
</evidence>
<dbReference type="GO" id="GO:0016607">
    <property type="term" value="C:nuclear speck"/>
    <property type="evidence" value="ECO:0007669"/>
    <property type="project" value="Ensembl"/>
</dbReference>
<evidence type="ECO:0000313" key="13">
    <source>
        <dbReference type="RefSeq" id="XP_020860706.1"/>
    </source>
</evidence>
<dbReference type="CDD" id="cd01530">
    <property type="entry name" value="Cdc25"/>
    <property type="match status" value="1"/>
</dbReference>
<dbReference type="FunFam" id="3.40.250.10:FF:000004">
    <property type="entry name" value="M-phase inducer phosphatase 1 isoform X1"/>
    <property type="match status" value="1"/>
</dbReference>
<comment type="function">
    <text evidence="9">Tyrosine protein phosphatase which functions as a dosage-dependent inducer of mitotic progression.</text>
</comment>